<dbReference type="Proteomes" id="UP000254293">
    <property type="component" value="Unassembled WGS sequence"/>
</dbReference>
<protein>
    <submittedName>
        <fullName evidence="2">Uncharacterized protein</fullName>
    </submittedName>
</protein>
<gene>
    <name evidence="2" type="ORF">NCTC13336_00795</name>
</gene>
<name>A0A377QYZ8_9NEIS</name>
<accession>A0A377QYZ8</accession>
<evidence type="ECO:0000313" key="3">
    <source>
        <dbReference type="Proteomes" id="UP000254293"/>
    </source>
</evidence>
<keyword evidence="1" id="KW-0472">Membrane</keyword>
<sequence>MIAALFSVNFILQRLHNYTGDYFTRITMGYCLYSLICIWLVFLGGAQMLEGRRILWFTQLDTDMSAEEIRSYTVFCWIGISLLYALAATAQILYG</sequence>
<keyword evidence="1" id="KW-0812">Transmembrane</keyword>
<evidence type="ECO:0000256" key="1">
    <source>
        <dbReference type="SAM" id="Phobius"/>
    </source>
</evidence>
<keyword evidence="3" id="KW-1185">Reference proteome</keyword>
<organism evidence="2 3">
    <name type="scientific">Kingella potus</name>
    <dbReference type="NCBI Taxonomy" id="265175"/>
    <lineage>
        <taxon>Bacteria</taxon>
        <taxon>Pseudomonadati</taxon>
        <taxon>Pseudomonadota</taxon>
        <taxon>Betaproteobacteria</taxon>
        <taxon>Neisseriales</taxon>
        <taxon>Neisseriaceae</taxon>
        <taxon>Kingella</taxon>
    </lineage>
</organism>
<evidence type="ECO:0000313" key="2">
    <source>
        <dbReference type="EMBL" id="STR00586.1"/>
    </source>
</evidence>
<dbReference type="RefSeq" id="WP_115307836.1">
    <property type="nucleotide sequence ID" value="NZ_CP091516.1"/>
</dbReference>
<keyword evidence="1" id="KW-1133">Transmembrane helix</keyword>
<dbReference type="AlphaFoldDB" id="A0A377QYZ8"/>
<feature type="transmembrane region" description="Helical" evidence="1">
    <location>
        <begin position="74"/>
        <end position="94"/>
    </location>
</feature>
<reference evidence="2 3" key="1">
    <citation type="submission" date="2018-06" db="EMBL/GenBank/DDBJ databases">
        <authorList>
            <consortium name="Pathogen Informatics"/>
            <person name="Doyle S."/>
        </authorList>
    </citation>
    <scope>NUCLEOTIDE SEQUENCE [LARGE SCALE GENOMIC DNA]</scope>
    <source>
        <strain evidence="2 3">NCTC13336</strain>
    </source>
</reference>
<dbReference type="EMBL" id="UGJJ01000001">
    <property type="protein sequence ID" value="STR00586.1"/>
    <property type="molecule type" value="Genomic_DNA"/>
</dbReference>
<feature type="transmembrane region" description="Helical" evidence="1">
    <location>
        <begin position="22"/>
        <end position="43"/>
    </location>
</feature>
<proteinExistence type="predicted"/>